<dbReference type="EMBL" id="AOMT01000005">
    <property type="protein sequence ID" value="KDN25777.1"/>
    <property type="molecule type" value="Genomic_DNA"/>
</dbReference>
<evidence type="ECO:0000313" key="2">
    <source>
        <dbReference type="Proteomes" id="UP000035860"/>
    </source>
</evidence>
<protein>
    <recommendedName>
        <fullName evidence="3">Lipoprotein</fullName>
    </recommendedName>
</protein>
<dbReference type="AlphaFoldDB" id="A0A066UIU6"/>
<dbReference type="Proteomes" id="UP000035860">
    <property type="component" value="Unassembled WGS sequence"/>
</dbReference>
<organism evidence="1 2">
    <name type="scientific">Moraxella bovoculi 237</name>
    <dbReference type="NCBI Taxonomy" id="743974"/>
    <lineage>
        <taxon>Bacteria</taxon>
        <taxon>Pseudomonadati</taxon>
        <taxon>Pseudomonadota</taxon>
        <taxon>Gammaproteobacteria</taxon>
        <taxon>Moraxellales</taxon>
        <taxon>Moraxellaceae</taxon>
        <taxon>Moraxella</taxon>
    </lineage>
</organism>
<evidence type="ECO:0000313" key="1">
    <source>
        <dbReference type="EMBL" id="KDN25777.1"/>
    </source>
</evidence>
<reference evidence="1 2" key="1">
    <citation type="journal article" date="2014" name="Genome Announc.">
        <title>Draft Genome Sequence of Moraxella bovoculi Strain 237T (ATCC BAA-1259T) Isolated from a Calf with Infectious Bovine Keratoconjunctivitis.</title>
        <authorList>
            <person name="Calcutt M.J."/>
            <person name="Foecking M.F."/>
            <person name="Martin N.T."/>
            <person name="Mhlanga-Mutangadura T."/>
            <person name="Reilly T.J."/>
        </authorList>
    </citation>
    <scope>NUCLEOTIDE SEQUENCE [LARGE SCALE GENOMIC DNA]</scope>
    <source>
        <strain evidence="1 2">237</strain>
    </source>
</reference>
<dbReference type="PROSITE" id="PS51257">
    <property type="entry name" value="PROKAR_LIPOPROTEIN"/>
    <property type="match status" value="1"/>
</dbReference>
<comment type="caution">
    <text evidence="1">The sequence shown here is derived from an EMBL/GenBank/DDBJ whole genome shotgun (WGS) entry which is preliminary data.</text>
</comment>
<accession>A0A066UIU6</accession>
<keyword evidence="2" id="KW-1185">Reference proteome</keyword>
<evidence type="ECO:0008006" key="3">
    <source>
        <dbReference type="Google" id="ProtNLM"/>
    </source>
</evidence>
<gene>
    <name evidence="1" type="ORF">MBO_01235</name>
</gene>
<proteinExistence type="predicted"/>
<name>A0A066UIU6_9GAMM</name>
<sequence>MIAFHPKHKSMADLSKGRWALGFFLLLTGCGTESAEMVKAEQSAVILENYTPARNDKLQQRRANVGDECPKLVQKRVDHTAVSRQDSIMGNTCDYFIYPAVGDTLTVYVSDGRMKPFLNTPYYHDFANGSYKVIANGRHVMRLEYNALEHKPAVMDYVLVVNIASPK</sequence>